<protein>
    <recommendedName>
        <fullName evidence="1">non-specific serine/threonine protein kinase</fullName>
        <ecNumber evidence="1">2.7.11.1</ecNumber>
    </recommendedName>
</protein>
<dbReference type="PROSITE" id="PS50853">
    <property type="entry name" value="FN3"/>
    <property type="match status" value="2"/>
</dbReference>
<dbReference type="Gene3D" id="1.10.510.10">
    <property type="entry name" value="Transferase(Phosphotransferase) domain 1"/>
    <property type="match status" value="1"/>
</dbReference>
<dbReference type="SMART" id="SM00060">
    <property type="entry name" value="FN3"/>
    <property type="match status" value="2"/>
</dbReference>
<dbReference type="AlphaFoldDB" id="A0A8J3QDG0"/>
<dbReference type="InterPro" id="IPR013783">
    <property type="entry name" value="Ig-like_fold"/>
</dbReference>
<dbReference type="PROSITE" id="PS00108">
    <property type="entry name" value="PROTEIN_KINASE_ST"/>
    <property type="match status" value="1"/>
</dbReference>
<dbReference type="RefSeq" id="WP_203911455.1">
    <property type="nucleotide sequence ID" value="NZ_BONY01000039.1"/>
</dbReference>
<dbReference type="Gene3D" id="3.30.200.20">
    <property type="entry name" value="Phosphorylase Kinase, domain 1"/>
    <property type="match status" value="1"/>
</dbReference>
<evidence type="ECO:0000259" key="14">
    <source>
        <dbReference type="PROSITE" id="PS50853"/>
    </source>
</evidence>
<gene>
    <name evidence="15" type="ORF">Rhe02_57400</name>
</gene>
<evidence type="ECO:0000256" key="7">
    <source>
        <dbReference type="ARBA" id="ARBA00023295"/>
    </source>
</evidence>
<dbReference type="GO" id="GO:0004674">
    <property type="term" value="F:protein serine/threonine kinase activity"/>
    <property type="evidence" value="ECO:0007669"/>
    <property type="project" value="UniProtKB-KW"/>
</dbReference>
<evidence type="ECO:0000256" key="2">
    <source>
        <dbReference type="ARBA" id="ARBA00022527"/>
    </source>
</evidence>
<evidence type="ECO:0000256" key="6">
    <source>
        <dbReference type="ARBA" id="ARBA00022840"/>
    </source>
</evidence>
<comment type="caution">
    <text evidence="15">The sequence shown here is derived from an EMBL/GenBank/DDBJ whole genome shotgun (WGS) entry which is preliminary data.</text>
</comment>
<keyword evidence="8" id="KW-0624">Polysaccharide degradation</keyword>
<dbReference type="FunFam" id="3.30.200.20:FF:000035">
    <property type="entry name" value="Serine/threonine protein kinase Stk1"/>
    <property type="match status" value="1"/>
</dbReference>
<sequence>MVLAGTVLAGRYRLEQRIASGGMGEVWRAADQVLGRTVAVKRLLATLPNDPSFVDRFRAEARTMATISHPGVVEVYDFGDDPAAGVYLVMKYIDGESLAHTLARTGRLSAEVTMRLVAQAAEALHAAHENGVTHRDVKPGNLLLRPDGSALLTDFGIARWAEATGHGATGSLAGTTGYIAPERAIGRPATARSDIYSLGVVAYRCLAGRLPFEGDNPLGVALRHVDDEPPPLPSDVPEGVRAVVERAMAKDPAARWPSGAALAVEARRALTPAATQTQTTFFAAAEETVPERHRSRRLVVLASAVLVIAIVTTISIVLGRGGSPQAQSPLGNPLATGPAGNVGATSEASAPGATNPGPSSGASSSTKPRTVSGTTPPPPPKNLTATPISASAIRLRWSDDSADEDGFTVINGATSRNVGANTTTYDWDGLAPNTHTCFKVRAYNSLGTSAYHPAAEADWVCATTQLGPGPAAPANLTATAVNSGTIRLQWTDGSADEDGFTVINGVTSRNVGANTTTYDWDGLAPGTYMCFKVRAYNSSGVSAYNPAAEPEWVCLTTPAT</sequence>
<keyword evidence="6" id="KW-0067">ATP-binding</keyword>
<feature type="transmembrane region" description="Helical" evidence="12">
    <location>
        <begin position="298"/>
        <end position="318"/>
    </location>
</feature>
<comment type="catalytic activity">
    <reaction evidence="9">
        <text>L-threonyl-[protein] + ATP = O-phospho-L-threonyl-[protein] + ADP + H(+)</text>
        <dbReference type="Rhea" id="RHEA:46608"/>
        <dbReference type="Rhea" id="RHEA-COMP:11060"/>
        <dbReference type="Rhea" id="RHEA-COMP:11605"/>
        <dbReference type="ChEBI" id="CHEBI:15378"/>
        <dbReference type="ChEBI" id="CHEBI:30013"/>
        <dbReference type="ChEBI" id="CHEBI:30616"/>
        <dbReference type="ChEBI" id="CHEBI:61977"/>
        <dbReference type="ChEBI" id="CHEBI:456216"/>
        <dbReference type="EC" id="2.7.11.1"/>
    </reaction>
</comment>
<organism evidence="15 16">
    <name type="scientific">Rhizocola hellebori</name>
    <dbReference type="NCBI Taxonomy" id="1392758"/>
    <lineage>
        <taxon>Bacteria</taxon>
        <taxon>Bacillati</taxon>
        <taxon>Actinomycetota</taxon>
        <taxon>Actinomycetes</taxon>
        <taxon>Micromonosporales</taxon>
        <taxon>Micromonosporaceae</taxon>
        <taxon>Rhizocola</taxon>
    </lineage>
</organism>
<dbReference type="EC" id="2.7.11.1" evidence="1"/>
<name>A0A8J3QDG0_9ACTN</name>
<dbReference type="GO" id="GO:0016798">
    <property type="term" value="F:hydrolase activity, acting on glycosyl bonds"/>
    <property type="evidence" value="ECO:0007669"/>
    <property type="project" value="UniProtKB-KW"/>
</dbReference>
<evidence type="ECO:0000313" key="15">
    <source>
        <dbReference type="EMBL" id="GIH07673.1"/>
    </source>
</evidence>
<keyword evidence="4" id="KW-0547">Nucleotide-binding</keyword>
<keyword evidence="16" id="KW-1185">Reference proteome</keyword>
<dbReference type="Proteomes" id="UP000612899">
    <property type="component" value="Unassembled WGS sequence"/>
</dbReference>
<dbReference type="CDD" id="cd00063">
    <property type="entry name" value="FN3"/>
    <property type="match status" value="2"/>
</dbReference>
<dbReference type="PANTHER" id="PTHR43289:SF6">
    <property type="entry name" value="SERINE_THREONINE-PROTEIN KINASE NEKL-3"/>
    <property type="match status" value="1"/>
</dbReference>
<dbReference type="InterPro" id="IPR000719">
    <property type="entry name" value="Prot_kinase_dom"/>
</dbReference>
<keyword evidence="7" id="KW-0378">Hydrolase</keyword>
<accession>A0A8J3QDG0</accession>
<proteinExistence type="predicted"/>
<dbReference type="GO" id="GO:0005524">
    <property type="term" value="F:ATP binding"/>
    <property type="evidence" value="ECO:0007669"/>
    <property type="project" value="UniProtKB-KW"/>
</dbReference>
<dbReference type="Gene3D" id="2.60.40.10">
    <property type="entry name" value="Immunoglobulins"/>
    <property type="match status" value="2"/>
</dbReference>
<dbReference type="SUPFAM" id="SSF49265">
    <property type="entry name" value="Fibronectin type III"/>
    <property type="match status" value="1"/>
</dbReference>
<evidence type="ECO:0000256" key="8">
    <source>
        <dbReference type="ARBA" id="ARBA00023326"/>
    </source>
</evidence>
<keyword evidence="2" id="KW-0723">Serine/threonine-protein kinase</keyword>
<dbReference type="PROSITE" id="PS50011">
    <property type="entry name" value="PROTEIN_KINASE_DOM"/>
    <property type="match status" value="1"/>
</dbReference>
<feature type="compositionally biased region" description="Polar residues" evidence="11">
    <location>
        <begin position="356"/>
        <end position="367"/>
    </location>
</feature>
<keyword evidence="12" id="KW-1133">Transmembrane helix</keyword>
<dbReference type="GO" id="GO:0000272">
    <property type="term" value="P:polysaccharide catabolic process"/>
    <property type="evidence" value="ECO:0007669"/>
    <property type="project" value="UniProtKB-KW"/>
</dbReference>
<evidence type="ECO:0000256" key="9">
    <source>
        <dbReference type="ARBA" id="ARBA00047899"/>
    </source>
</evidence>
<keyword evidence="12" id="KW-0812">Transmembrane</keyword>
<evidence type="ECO:0000256" key="1">
    <source>
        <dbReference type="ARBA" id="ARBA00012513"/>
    </source>
</evidence>
<dbReference type="EMBL" id="BONY01000039">
    <property type="protein sequence ID" value="GIH07673.1"/>
    <property type="molecule type" value="Genomic_DNA"/>
</dbReference>
<dbReference type="SMART" id="SM00220">
    <property type="entry name" value="S_TKc"/>
    <property type="match status" value="1"/>
</dbReference>
<keyword evidence="5" id="KW-0418">Kinase</keyword>
<feature type="domain" description="Fibronectin type-III" evidence="14">
    <location>
        <begin position="472"/>
        <end position="559"/>
    </location>
</feature>
<evidence type="ECO:0000256" key="5">
    <source>
        <dbReference type="ARBA" id="ARBA00022777"/>
    </source>
</evidence>
<evidence type="ECO:0000256" key="12">
    <source>
        <dbReference type="SAM" id="Phobius"/>
    </source>
</evidence>
<evidence type="ECO:0000259" key="13">
    <source>
        <dbReference type="PROSITE" id="PS50011"/>
    </source>
</evidence>
<dbReference type="SUPFAM" id="SSF56112">
    <property type="entry name" value="Protein kinase-like (PK-like)"/>
    <property type="match status" value="1"/>
</dbReference>
<feature type="domain" description="Fibronectin type-III" evidence="14">
    <location>
        <begin position="379"/>
        <end position="467"/>
    </location>
</feature>
<dbReference type="Pfam" id="PF00069">
    <property type="entry name" value="Pkinase"/>
    <property type="match status" value="1"/>
</dbReference>
<keyword evidence="8" id="KW-0119">Carbohydrate metabolism</keyword>
<dbReference type="GO" id="GO:0045717">
    <property type="term" value="P:negative regulation of fatty acid biosynthetic process"/>
    <property type="evidence" value="ECO:0007669"/>
    <property type="project" value="UniProtKB-ARBA"/>
</dbReference>
<feature type="domain" description="Protein kinase" evidence="13">
    <location>
        <begin position="12"/>
        <end position="270"/>
    </location>
</feature>
<evidence type="ECO:0000313" key="16">
    <source>
        <dbReference type="Proteomes" id="UP000612899"/>
    </source>
</evidence>
<keyword evidence="3" id="KW-0808">Transferase</keyword>
<dbReference type="Pfam" id="PF00041">
    <property type="entry name" value="fn3"/>
    <property type="match status" value="2"/>
</dbReference>
<feature type="region of interest" description="Disordered" evidence="11">
    <location>
        <begin position="323"/>
        <end position="388"/>
    </location>
</feature>
<evidence type="ECO:0000256" key="11">
    <source>
        <dbReference type="SAM" id="MobiDB-lite"/>
    </source>
</evidence>
<dbReference type="PANTHER" id="PTHR43289">
    <property type="entry name" value="MITOGEN-ACTIVATED PROTEIN KINASE KINASE KINASE 20-RELATED"/>
    <property type="match status" value="1"/>
</dbReference>
<dbReference type="InterPro" id="IPR036116">
    <property type="entry name" value="FN3_sf"/>
</dbReference>
<keyword evidence="12" id="KW-0472">Membrane</keyword>
<evidence type="ECO:0000256" key="4">
    <source>
        <dbReference type="ARBA" id="ARBA00022741"/>
    </source>
</evidence>
<evidence type="ECO:0000256" key="10">
    <source>
        <dbReference type="ARBA" id="ARBA00048679"/>
    </source>
</evidence>
<dbReference type="InterPro" id="IPR008271">
    <property type="entry name" value="Ser/Thr_kinase_AS"/>
</dbReference>
<dbReference type="InterPro" id="IPR011009">
    <property type="entry name" value="Kinase-like_dom_sf"/>
</dbReference>
<comment type="catalytic activity">
    <reaction evidence="10">
        <text>L-seryl-[protein] + ATP = O-phospho-L-seryl-[protein] + ADP + H(+)</text>
        <dbReference type="Rhea" id="RHEA:17989"/>
        <dbReference type="Rhea" id="RHEA-COMP:9863"/>
        <dbReference type="Rhea" id="RHEA-COMP:11604"/>
        <dbReference type="ChEBI" id="CHEBI:15378"/>
        <dbReference type="ChEBI" id="CHEBI:29999"/>
        <dbReference type="ChEBI" id="CHEBI:30616"/>
        <dbReference type="ChEBI" id="CHEBI:83421"/>
        <dbReference type="ChEBI" id="CHEBI:456216"/>
        <dbReference type="EC" id="2.7.11.1"/>
    </reaction>
</comment>
<keyword evidence="7" id="KW-0326">Glycosidase</keyword>
<reference evidence="15" key="1">
    <citation type="submission" date="2021-01" db="EMBL/GenBank/DDBJ databases">
        <title>Whole genome shotgun sequence of Rhizocola hellebori NBRC 109834.</title>
        <authorList>
            <person name="Komaki H."/>
            <person name="Tamura T."/>
        </authorList>
    </citation>
    <scope>NUCLEOTIDE SEQUENCE</scope>
    <source>
        <strain evidence="15">NBRC 109834</strain>
    </source>
</reference>
<dbReference type="FunFam" id="1.10.510.10:FF:000021">
    <property type="entry name" value="Serine/threonine protein kinase"/>
    <property type="match status" value="1"/>
</dbReference>
<dbReference type="CDD" id="cd14014">
    <property type="entry name" value="STKc_PknB_like"/>
    <property type="match status" value="1"/>
</dbReference>
<dbReference type="InterPro" id="IPR003961">
    <property type="entry name" value="FN3_dom"/>
</dbReference>
<evidence type="ECO:0000256" key="3">
    <source>
        <dbReference type="ARBA" id="ARBA00022679"/>
    </source>
</evidence>